<dbReference type="InterPro" id="IPR002781">
    <property type="entry name" value="TM_pro_TauE-like"/>
</dbReference>
<feature type="transmembrane region" description="Helical" evidence="8">
    <location>
        <begin position="185"/>
        <end position="204"/>
    </location>
</feature>
<evidence type="ECO:0000256" key="1">
    <source>
        <dbReference type="ARBA" id="ARBA00004651"/>
    </source>
</evidence>
<dbReference type="Pfam" id="PF01925">
    <property type="entry name" value="TauE"/>
    <property type="match status" value="1"/>
</dbReference>
<evidence type="ECO:0000256" key="3">
    <source>
        <dbReference type="ARBA" id="ARBA00022448"/>
    </source>
</evidence>
<dbReference type="InterPro" id="IPR052017">
    <property type="entry name" value="TSUP"/>
</dbReference>
<evidence type="ECO:0000256" key="4">
    <source>
        <dbReference type="ARBA" id="ARBA00022475"/>
    </source>
</evidence>
<name>A0A1R4AZR3_9VIBR</name>
<evidence type="ECO:0000256" key="6">
    <source>
        <dbReference type="ARBA" id="ARBA00022989"/>
    </source>
</evidence>
<dbReference type="PANTHER" id="PTHR30269:SF0">
    <property type="entry name" value="MEMBRANE TRANSPORTER PROTEIN YFCA-RELATED"/>
    <property type="match status" value="1"/>
</dbReference>
<feature type="transmembrane region" description="Helical" evidence="8">
    <location>
        <begin position="35"/>
        <end position="61"/>
    </location>
</feature>
<dbReference type="EMBL" id="FUFT01000001">
    <property type="protein sequence ID" value="SJL82143.1"/>
    <property type="molecule type" value="Genomic_DNA"/>
</dbReference>
<gene>
    <name evidence="9" type="ORF">VPAL9027_00053</name>
</gene>
<evidence type="ECO:0000313" key="9">
    <source>
        <dbReference type="EMBL" id="SJL82143.1"/>
    </source>
</evidence>
<dbReference type="GO" id="GO:0005886">
    <property type="term" value="C:plasma membrane"/>
    <property type="evidence" value="ECO:0007669"/>
    <property type="project" value="UniProtKB-SubCell"/>
</dbReference>
<accession>A0A1R4AZR3</accession>
<reference evidence="9 10" key="1">
    <citation type="submission" date="2017-02" db="EMBL/GenBank/DDBJ databases">
        <authorList>
            <person name="Peterson S.W."/>
        </authorList>
    </citation>
    <scope>NUCLEOTIDE SEQUENCE [LARGE SCALE GENOMIC DNA]</scope>
    <source>
        <strain evidence="9 10">CECT 9027</strain>
    </source>
</reference>
<dbReference type="AlphaFoldDB" id="A0A1R4AZR3"/>
<proteinExistence type="inferred from homology"/>
<feature type="transmembrane region" description="Helical" evidence="8">
    <location>
        <begin position="160"/>
        <end position="179"/>
    </location>
</feature>
<evidence type="ECO:0000256" key="5">
    <source>
        <dbReference type="ARBA" id="ARBA00022692"/>
    </source>
</evidence>
<evidence type="ECO:0000256" key="2">
    <source>
        <dbReference type="ARBA" id="ARBA00009142"/>
    </source>
</evidence>
<keyword evidence="7 8" id="KW-0472">Membrane</keyword>
<protein>
    <recommendedName>
        <fullName evidence="8">Probable membrane transporter protein</fullName>
    </recommendedName>
</protein>
<evidence type="ECO:0000256" key="8">
    <source>
        <dbReference type="RuleBase" id="RU363041"/>
    </source>
</evidence>
<sequence>MSLYVDYCYIPEPITTLTFQLISESFMDVHVTLEVLIMLFFVACAAGFIDAIAGGGGLITLPALLAAGVPPTQALGTNKLQSSFGSFSASLYFIRKGHVSLKEMLVPIICTFIGAASGAELVQHIDSSILTTLIPGLLVAISLYFLLAPQTRPESTRKPMSMNVFALVIGTSVGFYDGFFGPGTGSIFAICFVLLGQFTLVEATARTKILNFTSNIAALTFFLIAGLPIWEIGLVMAAGQFIGGRLGATVVISKGTKWIRPLVIVMSMLMAMKLLWEQHQDWLLSFV</sequence>
<feature type="transmembrane region" description="Helical" evidence="8">
    <location>
        <begin position="258"/>
        <end position="276"/>
    </location>
</feature>
<comment type="subcellular location">
    <subcellularLocation>
        <location evidence="1 8">Cell membrane</location>
        <topology evidence="1 8">Multi-pass membrane protein</topology>
    </subcellularLocation>
</comment>
<feature type="transmembrane region" description="Helical" evidence="8">
    <location>
        <begin position="216"/>
        <end position="238"/>
    </location>
</feature>
<dbReference type="STRING" id="1918946.VPAL9027_00053"/>
<keyword evidence="3" id="KW-0813">Transport</keyword>
<evidence type="ECO:0000256" key="7">
    <source>
        <dbReference type="ARBA" id="ARBA00023136"/>
    </source>
</evidence>
<keyword evidence="5 8" id="KW-0812">Transmembrane</keyword>
<dbReference type="Proteomes" id="UP000189475">
    <property type="component" value="Unassembled WGS sequence"/>
</dbReference>
<organism evidence="9 10">
    <name type="scientific">Vibrio palustris</name>
    <dbReference type="NCBI Taxonomy" id="1918946"/>
    <lineage>
        <taxon>Bacteria</taxon>
        <taxon>Pseudomonadati</taxon>
        <taxon>Pseudomonadota</taxon>
        <taxon>Gammaproteobacteria</taxon>
        <taxon>Vibrionales</taxon>
        <taxon>Vibrionaceae</taxon>
        <taxon>Vibrio</taxon>
    </lineage>
</organism>
<comment type="similarity">
    <text evidence="2 8">Belongs to the 4-toluene sulfonate uptake permease (TSUP) (TC 2.A.102) family.</text>
</comment>
<feature type="transmembrane region" description="Helical" evidence="8">
    <location>
        <begin position="128"/>
        <end position="148"/>
    </location>
</feature>
<keyword evidence="10" id="KW-1185">Reference proteome</keyword>
<dbReference type="PANTHER" id="PTHR30269">
    <property type="entry name" value="TRANSMEMBRANE PROTEIN YFCA"/>
    <property type="match status" value="1"/>
</dbReference>
<feature type="transmembrane region" description="Helical" evidence="8">
    <location>
        <begin position="104"/>
        <end position="122"/>
    </location>
</feature>
<evidence type="ECO:0000313" key="10">
    <source>
        <dbReference type="Proteomes" id="UP000189475"/>
    </source>
</evidence>
<keyword evidence="6 8" id="KW-1133">Transmembrane helix</keyword>
<keyword evidence="4 8" id="KW-1003">Cell membrane</keyword>